<sequence>MAIYYRGFLFLVVTAFLGEGIEILVNMILARQLGSHGLGLYMSIFPTIFLIVLISSFELPVSI</sequence>
<dbReference type="Proteomes" id="UP001285636">
    <property type="component" value="Unassembled WGS sequence"/>
</dbReference>
<name>A0AAJ2U620_ALKPS</name>
<evidence type="ECO:0000313" key="3">
    <source>
        <dbReference type="Proteomes" id="UP001285636"/>
    </source>
</evidence>
<dbReference type="AlphaFoldDB" id="A0AAJ2U620"/>
<feature type="non-terminal residue" evidence="2">
    <location>
        <position position="63"/>
    </location>
</feature>
<organism evidence="2 3">
    <name type="scientific">Alkalihalophilus pseudofirmus</name>
    <name type="common">Bacillus pseudofirmus</name>
    <dbReference type="NCBI Taxonomy" id="79885"/>
    <lineage>
        <taxon>Bacteria</taxon>
        <taxon>Bacillati</taxon>
        <taxon>Bacillota</taxon>
        <taxon>Bacilli</taxon>
        <taxon>Bacillales</taxon>
        <taxon>Bacillaceae</taxon>
        <taxon>Alkalihalophilus</taxon>
    </lineage>
</organism>
<accession>A0AAJ2U620</accession>
<evidence type="ECO:0000256" key="1">
    <source>
        <dbReference type="SAM" id="Phobius"/>
    </source>
</evidence>
<proteinExistence type="predicted"/>
<gene>
    <name evidence="2" type="ORF">RYX45_21810</name>
</gene>
<evidence type="ECO:0000313" key="2">
    <source>
        <dbReference type="EMBL" id="MDV2887807.1"/>
    </source>
</evidence>
<comment type="caution">
    <text evidence="2">The sequence shown here is derived from an EMBL/GenBank/DDBJ whole genome shotgun (WGS) entry which is preliminary data.</text>
</comment>
<keyword evidence="1" id="KW-0812">Transmembrane</keyword>
<keyword evidence="1" id="KW-1133">Transmembrane helix</keyword>
<protein>
    <submittedName>
        <fullName evidence="2">Multidrug transporter MatE</fullName>
    </submittedName>
</protein>
<feature type="transmembrane region" description="Helical" evidence="1">
    <location>
        <begin position="40"/>
        <end position="61"/>
    </location>
</feature>
<dbReference type="EMBL" id="JAWJAY010000499">
    <property type="protein sequence ID" value="MDV2887807.1"/>
    <property type="molecule type" value="Genomic_DNA"/>
</dbReference>
<reference evidence="2" key="1">
    <citation type="submission" date="2023-10" db="EMBL/GenBank/DDBJ databases">
        <title>Screening of Alkalihalophilus pseudofirmusBZ-TG-HK211 and Its Alleviation of Salt Stress on Rapeseed Growth.</title>
        <authorList>
            <person name="Zhao B."/>
            <person name="Guo T."/>
        </authorList>
    </citation>
    <scope>NUCLEOTIDE SEQUENCE</scope>
    <source>
        <strain evidence="2">BZ-TG-HK211</strain>
    </source>
</reference>
<keyword evidence="1" id="KW-0472">Membrane</keyword>